<dbReference type="Gene3D" id="3.30.450.40">
    <property type="match status" value="1"/>
</dbReference>
<feature type="domain" description="PAS" evidence="12">
    <location>
        <begin position="632"/>
        <end position="705"/>
    </location>
</feature>
<dbReference type="InterPro" id="IPR003661">
    <property type="entry name" value="HisK_dim/P_dom"/>
</dbReference>
<dbReference type="Pfam" id="PF08448">
    <property type="entry name" value="PAS_4"/>
    <property type="match status" value="1"/>
</dbReference>
<evidence type="ECO:0000259" key="13">
    <source>
        <dbReference type="PROSITE" id="PS50113"/>
    </source>
</evidence>
<dbReference type="InterPro" id="IPR005467">
    <property type="entry name" value="His_kinase_dom"/>
</dbReference>
<dbReference type="InterPro" id="IPR001789">
    <property type="entry name" value="Sig_transdc_resp-reg_receiver"/>
</dbReference>
<dbReference type="SMART" id="SM00387">
    <property type="entry name" value="HATPase_c"/>
    <property type="match status" value="1"/>
</dbReference>
<evidence type="ECO:0000256" key="1">
    <source>
        <dbReference type="ARBA" id="ARBA00000085"/>
    </source>
</evidence>
<evidence type="ECO:0000256" key="3">
    <source>
        <dbReference type="ARBA" id="ARBA00022553"/>
    </source>
</evidence>
<dbReference type="InterPro" id="IPR035965">
    <property type="entry name" value="PAS-like_dom_sf"/>
</dbReference>
<protein>
    <recommendedName>
        <fullName evidence="2">histidine kinase</fullName>
        <ecNumber evidence="2">2.7.13.3</ecNumber>
    </recommendedName>
</protein>
<dbReference type="PROSITE" id="PS50112">
    <property type="entry name" value="PAS"/>
    <property type="match status" value="1"/>
</dbReference>
<dbReference type="SUPFAM" id="SSF55874">
    <property type="entry name" value="ATPase domain of HSP90 chaperone/DNA topoisomerase II/histidine kinase"/>
    <property type="match status" value="1"/>
</dbReference>
<feature type="domain" description="PAC" evidence="13">
    <location>
        <begin position="710"/>
        <end position="762"/>
    </location>
</feature>
<dbReference type="CDD" id="cd00130">
    <property type="entry name" value="PAS"/>
    <property type="match status" value="1"/>
</dbReference>
<dbReference type="PANTHER" id="PTHR43065">
    <property type="entry name" value="SENSOR HISTIDINE KINASE"/>
    <property type="match status" value="1"/>
</dbReference>
<dbReference type="Gene3D" id="3.40.50.2300">
    <property type="match status" value="1"/>
</dbReference>
<evidence type="ECO:0000256" key="4">
    <source>
        <dbReference type="ARBA" id="ARBA00022679"/>
    </source>
</evidence>
<dbReference type="InterPro" id="IPR000700">
    <property type="entry name" value="PAS-assoc_C"/>
</dbReference>
<evidence type="ECO:0000256" key="8">
    <source>
        <dbReference type="ARBA" id="ARBA00023012"/>
    </source>
</evidence>
<feature type="domain" description="Response regulatory" evidence="11">
    <location>
        <begin position="1017"/>
        <end position="1133"/>
    </location>
</feature>
<dbReference type="InterPro" id="IPR029016">
    <property type="entry name" value="GAF-like_dom_sf"/>
</dbReference>
<dbReference type="GO" id="GO:0006355">
    <property type="term" value="P:regulation of DNA-templated transcription"/>
    <property type="evidence" value="ECO:0007669"/>
    <property type="project" value="InterPro"/>
</dbReference>
<keyword evidence="5" id="KW-0547">Nucleotide-binding</keyword>
<keyword evidence="15" id="KW-1185">Reference proteome</keyword>
<dbReference type="InterPro" id="IPR000014">
    <property type="entry name" value="PAS"/>
</dbReference>
<dbReference type="SUPFAM" id="SSF55785">
    <property type="entry name" value="PYP-like sensor domain (PAS domain)"/>
    <property type="match status" value="3"/>
</dbReference>
<dbReference type="SUPFAM" id="SSF55781">
    <property type="entry name" value="GAF domain-like"/>
    <property type="match status" value="1"/>
</dbReference>
<dbReference type="Pfam" id="PF00072">
    <property type="entry name" value="Response_reg"/>
    <property type="match status" value="1"/>
</dbReference>
<dbReference type="SUPFAM" id="SSF47384">
    <property type="entry name" value="Homodimeric domain of signal transducing histidine kinase"/>
    <property type="match status" value="1"/>
</dbReference>
<dbReference type="Pfam" id="PF00512">
    <property type="entry name" value="HisKA"/>
    <property type="match status" value="1"/>
</dbReference>
<dbReference type="Pfam" id="PF00989">
    <property type="entry name" value="PAS"/>
    <property type="match status" value="1"/>
</dbReference>
<proteinExistence type="predicted"/>
<evidence type="ECO:0000313" key="14">
    <source>
        <dbReference type="EMBL" id="MBO1321741.1"/>
    </source>
</evidence>
<dbReference type="SMART" id="SM00091">
    <property type="entry name" value="PAS"/>
    <property type="match status" value="3"/>
</dbReference>
<dbReference type="SMART" id="SM00448">
    <property type="entry name" value="REC"/>
    <property type="match status" value="1"/>
</dbReference>
<dbReference type="InterPro" id="IPR003594">
    <property type="entry name" value="HATPase_dom"/>
</dbReference>
<keyword evidence="8" id="KW-0902">Two-component regulatory system</keyword>
<evidence type="ECO:0000259" key="11">
    <source>
        <dbReference type="PROSITE" id="PS50110"/>
    </source>
</evidence>
<dbReference type="InterPro" id="IPR013656">
    <property type="entry name" value="PAS_4"/>
</dbReference>
<accession>A0A8J7U7T7</accession>
<dbReference type="PROSITE" id="PS50110">
    <property type="entry name" value="RESPONSE_REGULATORY"/>
    <property type="match status" value="1"/>
</dbReference>
<dbReference type="GO" id="GO:0000155">
    <property type="term" value="F:phosphorelay sensor kinase activity"/>
    <property type="evidence" value="ECO:0007669"/>
    <property type="project" value="InterPro"/>
</dbReference>
<dbReference type="EMBL" id="JAFREP010000027">
    <property type="protein sequence ID" value="MBO1321741.1"/>
    <property type="molecule type" value="Genomic_DNA"/>
</dbReference>
<dbReference type="PROSITE" id="PS50109">
    <property type="entry name" value="HIS_KIN"/>
    <property type="match status" value="1"/>
</dbReference>
<dbReference type="Pfam" id="PF13188">
    <property type="entry name" value="PAS_8"/>
    <property type="match status" value="1"/>
</dbReference>
<dbReference type="PANTHER" id="PTHR43065:SF42">
    <property type="entry name" value="TWO-COMPONENT SENSOR PPRA"/>
    <property type="match status" value="1"/>
</dbReference>
<name>A0A8J7U7T7_9BACT</name>
<dbReference type="InterPro" id="IPR036097">
    <property type="entry name" value="HisK_dim/P_sf"/>
</dbReference>
<comment type="catalytic activity">
    <reaction evidence="1">
        <text>ATP + protein L-histidine = ADP + protein N-phospho-L-histidine.</text>
        <dbReference type="EC" id="2.7.13.3"/>
    </reaction>
</comment>
<dbReference type="PRINTS" id="PR00344">
    <property type="entry name" value="BCTRLSENSOR"/>
</dbReference>
<evidence type="ECO:0000259" key="12">
    <source>
        <dbReference type="PROSITE" id="PS50112"/>
    </source>
</evidence>
<dbReference type="NCBIfam" id="TIGR00229">
    <property type="entry name" value="sensory_box"/>
    <property type="match status" value="1"/>
</dbReference>
<keyword evidence="6" id="KW-0418">Kinase</keyword>
<feature type="modified residue" description="4-aspartylphosphate" evidence="9">
    <location>
        <position position="1068"/>
    </location>
</feature>
<gene>
    <name evidence="14" type="ORF">J3U88_24900</name>
</gene>
<feature type="domain" description="Histidine kinase" evidence="10">
    <location>
        <begin position="775"/>
        <end position="997"/>
    </location>
</feature>
<evidence type="ECO:0000256" key="5">
    <source>
        <dbReference type="ARBA" id="ARBA00022741"/>
    </source>
</evidence>
<dbReference type="Proteomes" id="UP000664417">
    <property type="component" value="Unassembled WGS sequence"/>
</dbReference>
<evidence type="ECO:0000256" key="6">
    <source>
        <dbReference type="ARBA" id="ARBA00022777"/>
    </source>
</evidence>
<dbReference type="Pfam" id="PF02518">
    <property type="entry name" value="HATPase_c"/>
    <property type="match status" value="1"/>
</dbReference>
<dbReference type="SUPFAM" id="SSF52172">
    <property type="entry name" value="CheY-like"/>
    <property type="match status" value="1"/>
</dbReference>
<dbReference type="AlphaFoldDB" id="A0A8J7U7T7"/>
<dbReference type="CDD" id="cd00156">
    <property type="entry name" value="REC"/>
    <property type="match status" value="1"/>
</dbReference>
<sequence>MQIQSYTWLLEQWMTAEAANRHEADDEHALAAMLHAFAGAFGAQTAVLLTCAPSCEGGLWYGWRIWALDQGHLHGQPFSEGNALENWWPRHGAQRGRMVVFGDAAPHLPDLSFLEPALQPKQAVMGFSVFHNDGTRACLMLGDPAFALQTQPKAAFRTFLSETAGTELGGFMPEGWTRGRLHRLEPLVLKMADWAGKVPHQHGLERFFDMMVRKKNLWFEIFARQTAALWVLDAAAKVVFANQAALALTESDLAHVLGKPLWDPSWGGRAERREHQLEPACAAALDGEIVDLAEVTLFRRMNMTLRPLGPTDGCNYVLVYGRPLEADLNLPMDREYGEQLAYFEKLERINQLLRGKQVVGDMLDAVKSAMLDVFDCDRVWLLYPCNPEAERYTVRAEQTRPRFPGAFAAGLSFEASQQTRQRFRELLAQDWPLQSVFEGGYPSEIQERFQVRSELMYALRPIDGDPWVLGIHQCSHARAWSESDKRLLRDIGLRVTDALGHLLLLERLRESRAKYKNLYEQAMVGIFRIRTSDDTILLANAYCRTMLGYHGEFQGPIHLKHHFESKQDLGAVKRRLKEQGSVADHEILIKPNNKPAFWIKVSARYFAEDGFVEGVALDIDMVKRSFSALEESEERLSSTLLSIGDGVIASDIQGRIVRINPVAAALTGWAVDDAVGQPVGVVYQTYEPEEQTALPDPAGLLLRDEHAVLPHRDVVLSAQDGEKHLIQETGSLIRGNRGNLWGTVIVFRDVGAERELENELNQVRKLESIGLLAGGIAHDFNNLLNGILGYSEMLVEDLEDRPELQNYARVIGQTCRRAADLVYQLLSFSRKGKRKSVSVDLHALLGEVVSILRRTIDRRIEIKLNLAAVHHGVLGDPSQLESALINLGVNARDAMPGGGKLIFETQEDEPDVTFCTKHGLPPGRYLKISVCDDGSGMSPETLDHIFEPFFTTKEPGHGTGLGLAAVFGTIKSHNGLTRVHSELGRGTTFHLWLPLQDGGAAVEEETADTCAGRFSGRVLVVEDEEVLRSMAANLLQRMGYEVFTAVDGLEAVTVFEAHHAQLDWVLLDMVMPRLNGSETLVRLRALNPRVPVVMTSGFSVDQSAEGDGVGAADGFIQKPFGKEELSRMIAMLFETPDG</sequence>
<dbReference type="SMART" id="SM00388">
    <property type="entry name" value="HisKA"/>
    <property type="match status" value="1"/>
</dbReference>
<dbReference type="GO" id="GO:0005524">
    <property type="term" value="F:ATP binding"/>
    <property type="evidence" value="ECO:0007669"/>
    <property type="project" value="UniProtKB-KW"/>
</dbReference>
<evidence type="ECO:0000259" key="10">
    <source>
        <dbReference type="PROSITE" id="PS50109"/>
    </source>
</evidence>
<dbReference type="InterPro" id="IPR036890">
    <property type="entry name" value="HATPase_C_sf"/>
</dbReference>
<evidence type="ECO:0000256" key="2">
    <source>
        <dbReference type="ARBA" id="ARBA00012438"/>
    </source>
</evidence>
<dbReference type="RefSeq" id="WP_207861714.1">
    <property type="nucleotide sequence ID" value="NZ_JAFREP010000027.1"/>
</dbReference>
<dbReference type="InterPro" id="IPR011006">
    <property type="entry name" value="CheY-like_superfamily"/>
</dbReference>
<keyword evidence="4" id="KW-0808">Transferase</keyword>
<organism evidence="14 15">
    <name type="scientific">Acanthopleuribacter pedis</name>
    <dbReference type="NCBI Taxonomy" id="442870"/>
    <lineage>
        <taxon>Bacteria</taxon>
        <taxon>Pseudomonadati</taxon>
        <taxon>Acidobacteriota</taxon>
        <taxon>Holophagae</taxon>
        <taxon>Acanthopleuribacterales</taxon>
        <taxon>Acanthopleuribacteraceae</taxon>
        <taxon>Acanthopleuribacter</taxon>
    </lineage>
</organism>
<keyword evidence="7" id="KW-0067">ATP-binding</keyword>
<evidence type="ECO:0000256" key="7">
    <source>
        <dbReference type="ARBA" id="ARBA00022840"/>
    </source>
</evidence>
<reference evidence="14" key="1">
    <citation type="submission" date="2021-03" db="EMBL/GenBank/DDBJ databases">
        <authorList>
            <person name="Wang G."/>
        </authorList>
    </citation>
    <scope>NUCLEOTIDE SEQUENCE</scope>
    <source>
        <strain evidence="14">KCTC 12899</strain>
    </source>
</reference>
<dbReference type="InterPro" id="IPR013767">
    <property type="entry name" value="PAS_fold"/>
</dbReference>
<evidence type="ECO:0000256" key="9">
    <source>
        <dbReference type="PROSITE-ProRule" id="PRU00169"/>
    </source>
</evidence>
<dbReference type="EC" id="2.7.13.3" evidence="2"/>
<dbReference type="Gene3D" id="1.10.287.130">
    <property type="match status" value="1"/>
</dbReference>
<dbReference type="Gene3D" id="3.30.565.10">
    <property type="entry name" value="Histidine kinase-like ATPase, C-terminal domain"/>
    <property type="match status" value="1"/>
</dbReference>
<evidence type="ECO:0000313" key="15">
    <source>
        <dbReference type="Proteomes" id="UP000664417"/>
    </source>
</evidence>
<dbReference type="CDD" id="cd00082">
    <property type="entry name" value="HisKA"/>
    <property type="match status" value="1"/>
</dbReference>
<dbReference type="PROSITE" id="PS50113">
    <property type="entry name" value="PAC"/>
    <property type="match status" value="1"/>
</dbReference>
<dbReference type="Gene3D" id="3.30.450.20">
    <property type="entry name" value="PAS domain"/>
    <property type="match status" value="3"/>
</dbReference>
<comment type="caution">
    <text evidence="14">The sequence shown here is derived from an EMBL/GenBank/DDBJ whole genome shotgun (WGS) entry which is preliminary data.</text>
</comment>
<keyword evidence="3 9" id="KW-0597">Phosphoprotein</keyword>
<dbReference type="InterPro" id="IPR004358">
    <property type="entry name" value="Sig_transdc_His_kin-like_C"/>
</dbReference>